<evidence type="ECO:0000259" key="1">
    <source>
        <dbReference type="Pfam" id="PF07532"/>
    </source>
</evidence>
<evidence type="ECO:0000313" key="4">
    <source>
        <dbReference type="Proteomes" id="UP000027821"/>
    </source>
</evidence>
<name>A0A074L235_9BACT</name>
<dbReference type="Pfam" id="PF18676">
    <property type="entry name" value="MBG_2"/>
    <property type="match status" value="3"/>
</dbReference>
<dbReference type="AlphaFoldDB" id="A0A074L235"/>
<dbReference type="RefSeq" id="WP_035074023.1">
    <property type="nucleotide sequence ID" value="NZ_JMIH01000018.1"/>
</dbReference>
<gene>
    <name evidence="3" type="ORF">EL17_10615</name>
</gene>
<dbReference type="InterPro" id="IPR026341">
    <property type="entry name" value="T9SS_type_B"/>
</dbReference>
<dbReference type="eggNOG" id="COG2911">
    <property type="taxonomic scope" value="Bacteria"/>
</dbReference>
<dbReference type="InterPro" id="IPR041286">
    <property type="entry name" value="MBG_2"/>
</dbReference>
<dbReference type="Pfam" id="PF07532">
    <property type="entry name" value="Big_4"/>
    <property type="match status" value="1"/>
</dbReference>
<reference evidence="3 4" key="1">
    <citation type="submission" date="2014-04" db="EMBL/GenBank/DDBJ databases">
        <title>Characterization and application of a salt tolerant electro-active bacterium.</title>
        <authorList>
            <person name="Yang L."/>
            <person name="Wei S."/>
            <person name="Tay Q.X.M."/>
        </authorList>
    </citation>
    <scope>NUCLEOTIDE SEQUENCE [LARGE SCALE GENOMIC DNA]</scope>
    <source>
        <strain evidence="3 4">LY1</strain>
    </source>
</reference>
<evidence type="ECO:0008006" key="5">
    <source>
        <dbReference type="Google" id="ProtNLM"/>
    </source>
</evidence>
<accession>A0A074L235</accession>
<comment type="caution">
    <text evidence="3">The sequence shown here is derived from an EMBL/GenBank/DDBJ whole genome shotgun (WGS) entry which is preliminary data.</text>
</comment>
<keyword evidence="4" id="KW-1185">Reference proteome</keyword>
<dbReference type="EMBL" id="JMIH01000018">
    <property type="protein sequence ID" value="KEO73933.1"/>
    <property type="molecule type" value="Genomic_DNA"/>
</dbReference>
<dbReference type="Gene3D" id="3.30.160.710">
    <property type="match status" value="1"/>
</dbReference>
<proteinExistence type="predicted"/>
<organism evidence="3 4">
    <name type="scientific">Anditalea andensis</name>
    <dbReference type="NCBI Taxonomy" id="1048983"/>
    <lineage>
        <taxon>Bacteria</taxon>
        <taxon>Pseudomonadati</taxon>
        <taxon>Bacteroidota</taxon>
        <taxon>Cytophagia</taxon>
        <taxon>Cytophagales</taxon>
        <taxon>Cytophagaceae</taxon>
        <taxon>Anditalea</taxon>
    </lineage>
</organism>
<evidence type="ECO:0000313" key="3">
    <source>
        <dbReference type="EMBL" id="KEO73933.1"/>
    </source>
</evidence>
<evidence type="ECO:0000259" key="2">
    <source>
        <dbReference type="Pfam" id="PF18676"/>
    </source>
</evidence>
<feature type="non-terminal residue" evidence="3">
    <location>
        <position position="1"/>
    </location>
</feature>
<dbReference type="STRING" id="1048983.EL17_10615"/>
<dbReference type="NCBIfam" id="TIGR04131">
    <property type="entry name" value="Bac_Flav_CTERM"/>
    <property type="match status" value="1"/>
</dbReference>
<dbReference type="InterPro" id="IPR011081">
    <property type="entry name" value="Big_4"/>
</dbReference>
<sequence>NGDTETEEAPIIATVATNSSGTGTYPIEISAAFDPNYSINYKQAELIISPAVLLVKAHNKSKVYGDENPELTYEYQGLVNGDESISTPAEIKTTVNALSGVGIYNIVVEKAVDKNYEISYQNATFDVMPAILTIIATADQEKIYGQEDPVFTYTVTGLKAEDRAAMLSGSLAREKGEIPGSYAIRLGNLSATNNYEVNYVSAEFRISGITVEQIMHPANVSAAWGQYPEMPEMVVVMSQDGRFLEMKVQWNFEQSDIYARGDYPVKGYLENTVGVINANQLYSEIIFTVLPKQAPIDITLSNHTFKGSASEFFLHVGKLTVIDHVDTYHVIELVGNAYDNGYFEIHDHDLYWSSADRVSGRTEFQLSIRVTDRDGNVLDRLVKIERERIPVNDIIIYTTFTPDGDGINDDWGINDLRFYDGVSVSVFERSGKRVFYTENPDKRWDGTFNNIDLAAGTYYYVVEIKELKQTRKGFVTLLKK</sequence>
<feature type="domain" description="MBG" evidence="2">
    <location>
        <begin position="1"/>
        <end position="46"/>
    </location>
</feature>
<dbReference type="Pfam" id="PF13585">
    <property type="entry name" value="CHU_C"/>
    <property type="match status" value="1"/>
</dbReference>
<feature type="domain" description="Bacterial Ig-like" evidence="1">
    <location>
        <begin position="217"/>
        <end position="271"/>
    </location>
</feature>
<protein>
    <recommendedName>
        <fullName evidence="5">Gliding motility-associated C-terminal domain-containing protein</fullName>
    </recommendedName>
</protein>
<feature type="domain" description="MBG" evidence="2">
    <location>
        <begin position="53"/>
        <end position="125"/>
    </location>
</feature>
<feature type="domain" description="MBG" evidence="2">
    <location>
        <begin position="132"/>
        <end position="204"/>
    </location>
</feature>
<dbReference type="Proteomes" id="UP000027821">
    <property type="component" value="Unassembled WGS sequence"/>
</dbReference>